<keyword evidence="1" id="KW-0732">Signal</keyword>
<feature type="chain" id="PRO_5034515071" evidence="1">
    <location>
        <begin position="20"/>
        <end position="283"/>
    </location>
</feature>
<dbReference type="InterPro" id="IPR013022">
    <property type="entry name" value="Xyl_isomerase-like_TIM-brl"/>
</dbReference>
<dbReference type="InterPro" id="IPR050312">
    <property type="entry name" value="IolE/XylAMocC-like"/>
</dbReference>
<proteinExistence type="predicted"/>
<dbReference type="InterPro" id="IPR036237">
    <property type="entry name" value="Xyl_isomerase-like_sf"/>
</dbReference>
<dbReference type="PANTHER" id="PTHR12110:SF41">
    <property type="entry name" value="INOSOSE DEHYDRATASE"/>
    <property type="match status" value="1"/>
</dbReference>
<evidence type="ECO:0000259" key="2">
    <source>
        <dbReference type="Pfam" id="PF01261"/>
    </source>
</evidence>
<name>A0A8E6F052_9BACT</name>
<accession>A0A8E6F052</accession>
<dbReference type="GO" id="GO:0016853">
    <property type="term" value="F:isomerase activity"/>
    <property type="evidence" value="ECO:0007669"/>
    <property type="project" value="UniProtKB-KW"/>
</dbReference>
<sequence length="283" mass="31609">MRSIFTILLTAAFIAPCTAAEPKPNTRDDSASEKLGIKLSLQCWTFNKLTFFETVDKAKGLGIKYLEIFPGQKLKPGSDLKISRTMNDETIKEVKAKLEEAGGIKLVAYGVDGIPTDEDGARKTFEWAKKMGLTVLVTETDPNDVIEKMAKEFKIRVALHNHPSTWPPEKVLKAVSKRDPLLGSCSDTGHWMRANRKPIDCLKLLEGRVEHLHFKDLNENGNGHDVPWGTGRGDPAASLAELKRQGYKGYLSIEYEYGSIPQLDENLPKCVKFFDKTMTELAK</sequence>
<gene>
    <name evidence="3" type="ORF">KIH39_09650</name>
</gene>
<keyword evidence="4" id="KW-1185">Reference proteome</keyword>
<dbReference type="Gene3D" id="3.20.20.150">
    <property type="entry name" value="Divalent-metal-dependent TIM barrel enzymes"/>
    <property type="match status" value="1"/>
</dbReference>
<feature type="signal peptide" evidence="1">
    <location>
        <begin position="1"/>
        <end position="19"/>
    </location>
</feature>
<dbReference type="RefSeq" id="WP_213499123.1">
    <property type="nucleotide sequence ID" value="NZ_CP074694.1"/>
</dbReference>
<dbReference type="PANTHER" id="PTHR12110">
    <property type="entry name" value="HYDROXYPYRUVATE ISOMERASE"/>
    <property type="match status" value="1"/>
</dbReference>
<organism evidence="3 4">
    <name type="scientific">Telmatocola sphagniphila</name>
    <dbReference type="NCBI Taxonomy" id="1123043"/>
    <lineage>
        <taxon>Bacteria</taxon>
        <taxon>Pseudomonadati</taxon>
        <taxon>Planctomycetota</taxon>
        <taxon>Planctomycetia</taxon>
        <taxon>Gemmatales</taxon>
        <taxon>Gemmataceae</taxon>
    </lineage>
</organism>
<reference evidence="3" key="1">
    <citation type="submission" date="2021-05" db="EMBL/GenBank/DDBJ databases">
        <title>Complete genome sequence of the cellulolytic planctomycete Telmatocola sphagniphila SP2T and characterization of the first cellulase from planctomycetes.</title>
        <authorList>
            <person name="Rakitin A.L."/>
            <person name="Beletsky A.V."/>
            <person name="Naumoff D.G."/>
            <person name="Kulichevskaya I.S."/>
            <person name="Mardanov A.V."/>
            <person name="Ravin N.V."/>
            <person name="Dedysh S.N."/>
        </authorList>
    </citation>
    <scope>NUCLEOTIDE SEQUENCE</scope>
    <source>
        <strain evidence="3">SP2T</strain>
    </source>
</reference>
<dbReference type="Proteomes" id="UP000676194">
    <property type="component" value="Chromosome"/>
</dbReference>
<dbReference type="Pfam" id="PF01261">
    <property type="entry name" value="AP_endonuc_2"/>
    <property type="match status" value="1"/>
</dbReference>
<evidence type="ECO:0000313" key="3">
    <source>
        <dbReference type="EMBL" id="QVL34151.1"/>
    </source>
</evidence>
<protein>
    <submittedName>
        <fullName evidence="3">Sugar phosphate isomerase/epimerase</fullName>
    </submittedName>
</protein>
<evidence type="ECO:0000256" key="1">
    <source>
        <dbReference type="SAM" id="SignalP"/>
    </source>
</evidence>
<evidence type="ECO:0000313" key="4">
    <source>
        <dbReference type="Proteomes" id="UP000676194"/>
    </source>
</evidence>
<dbReference type="AlphaFoldDB" id="A0A8E6F052"/>
<feature type="domain" description="Xylose isomerase-like TIM barrel" evidence="2">
    <location>
        <begin position="55"/>
        <end position="265"/>
    </location>
</feature>
<keyword evidence="3" id="KW-0413">Isomerase</keyword>
<dbReference type="KEGG" id="tsph:KIH39_09650"/>
<dbReference type="SUPFAM" id="SSF51658">
    <property type="entry name" value="Xylose isomerase-like"/>
    <property type="match status" value="1"/>
</dbReference>
<dbReference type="EMBL" id="CP074694">
    <property type="protein sequence ID" value="QVL34151.1"/>
    <property type="molecule type" value="Genomic_DNA"/>
</dbReference>